<evidence type="ECO:0000256" key="10">
    <source>
        <dbReference type="ARBA" id="ARBA00048540"/>
    </source>
</evidence>
<dbReference type="SUPFAM" id="SSF143631">
    <property type="entry name" value="ApbE-like"/>
    <property type="match status" value="1"/>
</dbReference>
<keyword evidence="7" id="KW-0274">FAD</keyword>
<dbReference type="EMBL" id="JADIMI010000082">
    <property type="protein sequence ID" value="MBO8452937.1"/>
    <property type="molecule type" value="Genomic_DNA"/>
</dbReference>
<dbReference type="InterPro" id="IPR003374">
    <property type="entry name" value="ApbE-like_sf"/>
</dbReference>
<sequence length="278" mass="29655">MEFVYSAKNPGAEAAFVSFGAMHSVFEMVLVGISEHKAESIAERVRLRVSSIEKKLNRHDSKSVFAGICSSGADTPVAVDDEVFSLLQFCETFRKGTAGYFDIAVLSGSDVRPAYSLSPGTGTVSLAADDILLDAGGFGKGYALDQIRTVLAEEGVENALLNFGDSSVLGIGCHPFGDCWSVDVRTGGGTFRLKDSSLSVSGLRPDGTAHIVDPMEGTLVGFRGLVAVEGRSAFICEVLSTALYAAPERMRQAIISAFDGYSYKLIKQDVKQWIGENL</sequence>
<dbReference type="Pfam" id="PF02424">
    <property type="entry name" value="ApbE"/>
    <property type="match status" value="1"/>
</dbReference>
<evidence type="ECO:0000256" key="4">
    <source>
        <dbReference type="ARBA" id="ARBA00022630"/>
    </source>
</evidence>
<name>A0A9D9ERW4_9BACT</name>
<organism evidence="11 12">
    <name type="scientific">Candidatus Cryptobacteroides intestinavium</name>
    <dbReference type="NCBI Taxonomy" id="2840766"/>
    <lineage>
        <taxon>Bacteria</taxon>
        <taxon>Pseudomonadati</taxon>
        <taxon>Bacteroidota</taxon>
        <taxon>Bacteroidia</taxon>
        <taxon>Bacteroidales</taxon>
        <taxon>Candidatus Cryptobacteroides</taxon>
    </lineage>
</organism>
<accession>A0A9D9ERW4</accession>
<protein>
    <recommendedName>
        <fullName evidence="3">FAD:protein FMN transferase</fullName>
        <ecNumber evidence="2">2.7.1.180</ecNumber>
    </recommendedName>
    <alternativeName>
        <fullName evidence="9">Flavin transferase</fullName>
    </alternativeName>
</protein>
<gene>
    <name evidence="11" type="ORF">IAC06_08690</name>
</gene>
<comment type="caution">
    <text evidence="11">The sequence shown here is derived from an EMBL/GenBank/DDBJ whole genome shotgun (WGS) entry which is preliminary data.</text>
</comment>
<dbReference type="PANTHER" id="PTHR30040:SF2">
    <property type="entry name" value="FAD:PROTEIN FMN TRANSFERASE"/>
    <property type="match status" value="1"/>
</dbReference>
<dbReference type="InterPro" id="IPR024932">
    <property type="entry name" value="ApbE"/>
</dbReference>
<evidence type="ECO:0000256" key="5">
    <source>
        <dbReference type="ARBA" id="ARBA00022679"/>
    </source>
</evidence>
<dbReference type="PANTHER" id="PTHR30040">
    <property type="entry name" value="THIAMINE BIOSYNTHESIS LIPOPROTEIN APBE"/>
    <property type="match status" value="1"/>
</dbReference>
<keyword evidence="4" id="KW-0285">Flavoprotein</keyword>
<reference evidence="11" key="2">
    <citation type="journal article" date="2021" name="PeerJ">
        <title>Extensive microbial diversity within the chicken gut microbiome revealed by metagenomics and culture.</title>
        <authorList>
            <person name="Gilroy R."/>
            <person name="Ravi A."/>
            <person name="Getino M."/>
            <person name="Pursley I."/>
            <person name="Horton D.L."/>
            <person name="Alikhan N.F."/>
            <person name="Baker D."/>
            <person name="Gharbi K."/>
            <person name="Hall N."/>
            <person name="Watson M."/>
            <person name="Adriaenssens E.M."/>
            <person name="Foster-Nyarko E."/>
            <person name="Jarju S."/>
            <person name="Secka A."/>
            <person name="Antonio M."/>
            <person name="Oren A."/>
            <person name="Chaudhuri R.R."/>
            <person name="La Ragione R."/>
            <person name="Hildebrand F."/>
            <person name="Pallen M.J."/>
        </authorList>
    </citation>
    <scope>NUCLEOTIDE SEQUENCE</scope>
    <source>
        <strain evidence="11">B1-20833</strain>
    </source>
</reference>
<evidence type="ECO:0000313" key="12">
    <source>
        <dbReference type="Proteomes" id="UP000823661"/>
    </source>
</evidence>
<proteinExistence type="predicted"/>
<evidence type="ECO:0000256" key="1">
    <source>
        <dbReference type="ARBA" id="ARBA00001946"/>
    </source>
</evidence>
<keyword evidence="8" id="KW-0460">Magnesium</keyword>
<keyword evidence="5 11" id="KW-0808">Transferase</keyword>
<dbReference type="GO" id="GO:0016740">
    <property type="term" value="F:transferase activity"/>
    <property type="evidence" value="ECO:0007669"/>
    <property type="project" value="UniProtKB-KW"/>
</dbReference>
<evidence type="ECO:0000256" key="2">
    <source>
        <dbReference type="ARBA" id="ARBA00011955"/>
    </source>
</evidence>
<evidence type="ECO:0000256" key="3">
    <source>
        <dbReference type="ARBA" id="ARBA00016337"/>
    </source>
</evidence>
<dbReference type="Gene3D" id="3.10.520.10">
    <property type="entry name" value="ApbE-like domains"/>
    <property type="match status" value="2"/>
</dbReference>
<evidence type="ECO:0000256" key="8">
    <source>
        <dbReference type="ARBA" id="ARBA00022842"/>
    </source>
</evidence>
<evidence type="ECO:0000256" key="9">
    <source>
        <dbReference type="ARBA" id="ARBA00031306"/>
    </source>
</evidence>
<comment type="catalytic activity">
    <reaction evidence="10">
        <text>L-threonyl-[protein] + FAD = FMN-L-threonyl-[protein] + AMP + H(+)</text>
        <dbReference type="Rhea" id="RHEA:36847"/>
        <dbReference type="Rhea" id="RHEA-COMP:11060"/>
        <dbReference type="Rhea" id="RHEA-COMP:11061"/>
        <dbReference type="ChEBI" id="CHEBI:15378"/>
        <dbReference type="ChEBI" id="CHEBI:30013"/>
        <dbReference type="ChEBI" id="CHEBI:57692"/>
        <dbReference type="ChEBI" id="CHEBI:74257"/>
        <dbReference type="ChEBI" id="CHEBI:456215"/>
        <dbReference type="EC" id="2.7.1.180"/>
    </reaction>
</comment>
<reference evidence="11" key="1">
    <citation type="submission" date="2020-10" db="EMBL/GenBank/DDBJ databases">
        <authorList>
            <person name="Gilroy R."/>
        </authorList>
    </citation>
    <scope>NUCLEOTIDE SEQUENCE</scope>
    <source>
        <strain evidence="11">B1-20833</strain>
    </source>
</reference>
<dbReference type="EC" id="2.7.1.180" evidence="2"/>
<dbReference type="Proteomes" id="UP000823661">
    <property type="component" value="Unassembled WGS sequence"/>
</dbReference>
<keyword evidence="6" id="KW-0479">Metal-binding</keyword>
<dbReference type="GO" id="GO:0046872">
    <property type="term" value="F:metal ion binding"/>
    <property type="evidence" value="ECO:0007669"/>
    <property type="project" value="UniProtKB-KW"/>
</dbReference>
<evidence type="ECO:0000256" key="7">
    <source>
        <dbReference type="ARBA" id="ARBA00022827"/>
    </source>
</evidence>
<evidence type="ECO:0000313" key="11">
    <source>
        <dbReference type="EMBL" id="MBO8452937.1"/>
    </source>
</evidence>
<comment type="cofactor">
    <cofactor evidence="1">
        <name>Mg(2+)</name>
        <dbReference type="ChEBI" id="CHEBI:18420"/>
    </cofactor>
</comment>
<dbReference type="AlphaFoldDB" id="A0A9D9ERW4"/>
<evidence type="ECO:0000256" key="6">
    <source>
        <dbReference type="ARBA" id="ARBA00022723"/>
    </source>
</evidence>